<dbReference type="SUPFAM" id="SSF52047">
    <property type="entry name" value="RNI-like"/>
    <property type="match status" value="1"/>
</dbReference>
<gene>
    <name evidence="1" type="ORF">Catovirus_1_581</name>
</gene>
<name>A0A1V0SA14_9VIRU</name>
<protein>
    <recommendedName>
        <fullName evidence="2">Leucine-rich repeat protein</fullName>
    </recommendedName>
</protein>
<reference evidence="1" key="1">
    <citation type="journal article" date="2017" name="Science">
        <title>Giant viruses with an expanded complement of translation system components.</title>
        <authorList>
            <person name="Schulz F."/>
            <person name="Yutin N."/>
            <person name="Ivanova N.N."/>
            <person name="Ortega D.R."/>
            <person name="Lee T.K."/>
            <person name="Vierheilig J."/>
            <person name="Daims H."/>
            <person name="Horn M."/>
            <person name="Wagner M."/>
            <person name="Jensen G.J."/>
            <person name="Kyrpides N.C."/>
            <person name="Koonin E.V."/>
            <person name="Woyke T."/>
        </authorList>
    </citation>
    <scope>NUCLEOTIDE SEQUENCE</scope>
    <source>
        <strain evidence="1">CTV1</strain>
    </source>
</reference>
<accession>A0A1V0SA14</accession>
<dbReference type="InterPro" id="IPR032675">
    <property type="entry name" value="LRR_dom_sf"/>
</dbReference>
<evidence type="ECO:0008006" key="2">
    <source>
        <dbReference type="Google" id="ProtNLM"/>
    </source>
</evidence>
<sequence>MKELVEMRSFCSLFNKVFIQMPKQIFINNLKNIDDKIVLKNSRFFSNITEIYYYKCSFLTFKGLKYFSNLKSISLNHTKIPKLSELSTIEEVEIFTKADVTYDKFEGLDLKKFHKFHKISKTTELFHCNFKNLVDLRLKFDSKEISHEIQQNYIDVISNTLKLKKLNIETGFNINLNGLTALEFLSVHCSKISYNSIKELSQLKTLFTLESEVKCVKNFVNLKKYWGDYVEFANNNKLKNVILTNNNNQCYIYEFASTLNNLKNSLEILNISAKNHNELKVVSDLTNLKELQISCEDFGEKIDLSKLTKLKKLILNGITPIGGLPLSLEYFKIVCNHEISRNAPIKIYLPNNNIISTIIAHEGVIVENLGKHLTEFISYNKISSKDVDNLMNNKNLTTLEIHYSIPSHIINNNLQNLTTLSLSNFKNQHIIRSLNKLKKLQKLTLNNCNVEPDCIQDLELSEINLHWFHDDLIVNSRKLKNIFMHFCSPNLIKKT</sequence>
<dbReference type="EMBL" id="KY684083">
    <property type="protein sequence ID" value="ARF08531.1"/>
    <property type="molecule type" value="Genomic_DNA"/>
</dbReference>
<dbReference type="SUPFAM" id="SSF52058">
    <property type="entry name" value="L domain-like"/>
    <property type="match status" value="1"/>
</dbReference>
<evidence type="ECO:0000313" key="1">
    <source>
        <dbReference type="EMBL" id="ARF08531.1"/>
    </source>
</evidence>
<proteinExistence type="predicted"/>
<organism evidence="1">
    <name type="scientific">Catovirus CTV1</name>
    <dbReference type="NCBI Taxonomy" id="1977631"/>
    <lineage>
        <taxon>Viruses</taxon>
        <taxon>Varidnaviria</taxon>
        <taxon>Bamfordvirae</taxon>
        <taxon>Nucleocytoviricota</taxon>
        <taxon>Megaviricetes</taxon>
        <taxon>Imitervirales</taxon>
        <taxon>Mimiviridae</taxon>
        <taxon>Klosneuvirinae</taxon>
        <taxon>Catovirus</taxon>
    </lineage>
</organism>
<dbReference type="Gene3D" id="3.80.10.10">
    <property type="entry name" value="Ribonuclease Inhibitor"/>
    <property type="match status" value="3"/>
</dbReference>